<reference evidence="3 4" key="1">
    <citation type="submission" date="2019-07" db="EMBL/GenBank/DDBJ databases">
        <title>Complete Genome Sequence and Methylome Analysis of Nocardia otitidis-caviarum NEB252.</title>
        <authorList>
            <person name="Fomenkov A."/>
            <person name="Anton B.P."/>
            <person name="Vincze T."/>
            <person name="Roberts R.J."/>
        </authorList>
    </citation>
    <scope>NUCLEOTIDE SEQUENCE [LARGE SCALE GENOMIC DNA]</scope>
    <source>
        <strain evidence="3 4">NEB252</strain>
    </source>
</reference>
<dbReference type="InterPro" id="IPR036388">
    <property type="entry name" value="WH-like_DNA-bd_sf"/>
</dbReference>
<name>A0A516NU47_9NOCA</name>
<dbReference type="PANTHER" id="PTHR18964:SF149">
    <property type="entry name" value="BIFUNCTIONAL UDP-N-ACETYLGLUCOSAMINE 2-EPIMERASE_N-ACETYLMANNOSAMINE KINASE"/>
    <property type="match status" value="1"/>
</dbReference>
<dbReference type="InterPro" id="IPR043129">
    <property type="entry name" value="ATPase_NBD"/>
</dbReference>
<dbReference type="InterPro" id="IPR000600">
    <property type="entry name" value="ROK"/>
</dbReference>
<evidence type="ECO:0000313" key="3">
    <source>
        <dbReference type="EMBL" id="QDP82374.1"/>
    </source>
</evidence>
<evidence type="ECO:0000256" key="2">
    <source>
        <dbReference type="SAM" id="MobiDB-lite"/>
    </source>
</evidence>
<dbReference type="SUPFAM" id="SSF46785">
    <property type="entry name" value="Winged helix' DNA-binding domain"/>
    <property type="match status" value="1"/>
</dbReference>
<dbReference type="SUPFAM" id="SSF53067">
    <property type="entry name" value="Actin-like ATPase domain"/>
    <property type="match status" value="1"/>
</dbReference>
<dbReference type="RefSeq" id="WP_143983223.1">
    <property type="nucleotide sequence ID" value="NZ_CP041695.1"/>
</dbReference>
<dbReference type="InterPro" id="IPR036390">
    <property type="entry name" value="WH_DNA-bd_sf"/>
</dbReference>
<evidence type="ECO:0000313" key="4">
    <source>
        <dbReference type="Proteomes" id="UP000317039"/>
    </source>
</evidence>
<dbReference type="Pfam" id="PF00480">
    <property type="entry name" value="ROK"/>
    <property type="match status" value="1"/>
</dbReference>
<dbReference type="KEGG" id="nod:FOH10_30225"/>
<dbReference type="Proteomes" id="UP000317039">
    <property type="component" value="Chromosome"/>
</dbReference>
<dbReference type="GeneID" id="80336634"/>
<feature type="region of interest" description="Disordered" evidence="2">
    <location>
        <begin position="1"/>
        <end position="29"/>
    </location>
</feature>
<organism evidence="3 4">
    <name type="scientific">Nocardia otitidiscaviarum</name>
    <dbReference type="NCBI Taxonomy" id="1823"/>
    <lineage>
        <taxon>Bacteria</taxon>
        <taxon>Bacillati</taxon>
        <taxon>Actinomycetota</taxon>
        <taxon>Actinomycetes</taxon>
        <taxon>Mycobacteriales</taxon>
        <taxon>Nocardiaceae</taxon>
        <taxon>Nocardia</taxon>
    </lineage>
</organism>
<dbReference type="EMBL" id="CP041695">
    <property type="protein sequence ID" value="QDP82374.1"/>
    <property type="molecule type" value="Genomic_DNA"/>
</dbReference>
<gene>
    <name evidence="3" type="ORF">FOH10_30225</name>
</gene>
<protein>
    <submittedName>
        <fullName evidence="3">ROK family protein</fullName>
    </submittedName>
</protein>
<dbReference type="PANTHER" id="PTHR18964">
    <property type="entry name" value="ROK (REPRESSOR, ORF, KINASE) FAMILY"/>
    <property type="match status" value="1"/>
</dbReference>
<evidence type="ECO:0000256" key="1">
    <source>
        <dbReference type="ARBA" id="ARBA00006479"/>
    </source>
</evidence>
<dbReference type="Gene3D" id="3.30.420.40">
    <property type="match status" value="2"/>
</dbReference>
<accession>A0A516NU47</accession>
<comment type="similarity">
    <text evidence="1">Belongs to the ROK (NagC/XylR) family.</text>
</comment>
<sequence length="419" mass="44230">MSSPALERPHTPTASTRPAPARPAVPPELRISDNPAAAVLRAAARGPIFRDSAARTTGASIATVNRQVSALLSAGLLRERADLTVSGAVGRPRVPVEVDTDSFATVGVHIGCGVTRIVAADLSGRILGGLEIATPQTGQQAALTIVARSARAFLDRIPRRRPLWVGVAVSGRVDAAAGEVDHPRLGWRSAPVAAVFSSVLDLPVSVSAHVEAMAAAELLLTPRETDNRPGSSLYFYARETVGVAVTLDDRVHTPANGPGSIAHLPTGSQVECPCGRRGCLEVTVGERELLARAVRHGILPKPEAHRRPRIADLYRAADTDAAARDLLAQRAEILGRTAALIRDMFNPDRVILGGQAFTGYQPGIARVARAFRGNTSLPDADLRISRFGARVQESAAAVTSLSVVYADPLAALRRAVRTR</sequence>
<proteinExistence type="inferred from homology"/>
<dbReference type="Gene3D" id="1.10.10.10">
    <property type="entry name" value="Winged helix-like DNA-binding domain superfamily/Winged helix DNA-binding domain"/>
    <property type="match status" value="1"/>
</dbReference>
<dbReference type="AlphaFoldDB" id="A0A516NU47"/>